<organism evidence="1 2">
    <name type="scientific">Lentinula aff. detonsa</name>
    <dbReference type="NCBI Taxonomy" id="2804958"/>
    <lineage>
        <taxon>Eukaryota</taxon>
        <taxon>Fungi</taxon>
        <taxon>Dikarya</taxon>
        <taxon>Basidiomycota</taxon>
        <taxon>Agaricomycotina</taxon>
        <taxon>Agaricomycetes</taxon>
        <taxon>Agaricomycetidae</taxon>
        <taxon>Agaricales</taxon>
        <taxon>Marasmiineae</taxon>
        <taxon>Omphalotaceae</taxon>
        <taxon>Lentinula</taxon>
    </lineage>
</organism>
<feature type="non-terminal residue" evidence="1">
    <location>
        <position position="53"/>
    </location>
</feature>
<proteinExistence type="predicted"/>
<comment type="caution">
    <text evidence="1">The sequence shown here is derived from an EMBL/GenBank/DDBJ whole genome shotgun (WGS) entry which is preliminary data.</text>
</comment>
<dbReference type="AlphaFoldDB" id="A0AA38KMI6"/>
<dbReference type="Proteomes" id="UP001163798">
    <property type="component" value="Unassembled WGS sequence"/>
</dbReference>
<evidence type="ECO:0000313" key="2">
    <source>
        <dbReference type="Proteomes" id="UP001163798"/>
    </source>
</evidence>
<protein>
    <submittedName>
        <fullName evidence="1">Uncharacterized protein</fullName>
    </submittedName>
</protein>
<name>A0AA38KMI6_9AGAR</name>
<accession>A0AA38KMI6</accession>
<dbReference type="EMBL" id="MU794266">
    <property type="protein sequence ID" value="KAJ3779751.1"/>
    <property type="molecule type" value="Genomic_DNA"/>
</dbReference>
<evidence type="ECO:0000313" key="1">
    <source>
        <dbReference type="EMBL" id="KAJ3779751.1"/>
    </source>
</evidence>
<sequence>IGLLHGYAHNRLCQLSFLMLYIYGAGIEDLEVCERFFSHSNALASVTRHMSRF</sequence>
<reference evidence="1" key="1">
    <citation type="submission" date="2022-08" db="EMBL/GenBank/DDBJ databases">
        <authorList>
            <consortium name="DOE Joint Genome Institute"/>
            <person name="Min B."/>
            <person name="Riley R."/>
            <person name="Sierra-Patev S."/>
            <person name="Naranjo-Ortiz M."/>
            <person name="Looney B."/>
            <person name="Konkel Z."/>
            <person name="Slot J.C."/>
            <person name="Sakamoto Y."/>
            <person name="Steenwyk J.L."/>
            <person name="Rokas A."/>
            <person name="Carro J."/>
            <person name="Camarero S."/>
            <person name="Ferreira P."/>
            <person name="Molpeceres G."/>
            <person name="Ruiz-Duenas F.J."/>
            <person name="Serrano A."/>
            <person name="Henrissat B."/>
            <person name="Drula E."/>
            <person name="Hughes K.W."/>
            <person name="Mata J.L."/>
            <person name="Ishikawa N.K."/>
            <person name="Vargas-Isla R."/>
            <person name="Ushijima S."/>
            <person name="Smith C.A."/>
            <person name="Ahrendt S."/>
            <person name="Andreopoulos W."/>
            <person name="He G."/>
            <person name="Labutti K."/>
            <person name="Lipzen A."/>
            <person name="Ng V."/>
            <person name="Sandor L."/>
            <person name="Barry K."/>
            <person name="Martinez A.T."/>
            <person name="Xiao Y."/>
            <person name="Gibbons J.G."/>
            <person name="Terashima K."/>
            <person name="Hibbett D.S."/>
            <person name="Grigoriev I.V."/>
        </authorList>
    </citation>
    <scope>NUCLEOTIDE SEQUENCE</scope>
    <source>
        <strain evidence="1">TFB10291</strain>
    </source>
</reference>
<dbReference type="Pfam" id="PF18758">
    <property type="entry name" value="KDZ"/>
    <property type="match status" value="1"/>
</dbReference>
<gene>
    <name evidence="1" type="ORF">GGU10DRAFT_243271</name>
</gene>
<feature type="non-terminal residue" evidence="1">
    <location>
        <position position="1"/>
    </location>
</feature>
<keyword evidence="2" id="KW-1185">Reference proteome</keyword>
<dbReference type="InterPro" id="IPR040521">
    <property type="entry name" value="KDZ"/>
</dbReference>